<feature type="region of interest" description="Disordered" evidence="1">
    <location>
        <begin position="82"/>
        <end position="109"/>
    </location>
</feature>
<protein>
    <submittedName>
        <fullName evidence="2">Uncharacterized protein</fullName>
    </submittedName>
</protein>
<proteinExistence type="predicted"/>
<dbReference type="EMBL" id="JBBNAG010000001">
    <property type="protein sequence ID" value="KAK9166864.1"/>
    <property type="molecule type" value="Genomic_DNA"/>
</dbReference>
<evidence type="ECO:0000313" key="2">
    <source>
        <dbReference type="EMBL" id="KAK9166864.1"/>
    </source>
</evidence>
<dbReference type="Proteomes" id="UP001419268">
    <property type="component" value="Unassembled WGS sequence"/>
</dbReference>
<evidence type="ECO:0000256" key="1">
    <source>
        <dbReference type="SAM" id="MobiDB-lite"/>
    </source>
</evidence>
<gene>
    <name evidence="2" type="ORF">Scep_002055</name>
</gene>
<reference evidence="2 3" key="1">
    <citation type="submission" date="2024-01" db="EMBL/GenBank/DDBJ databases">
        <title>Genome assemblies of Stephania.</title>
        <authorList>
            <person name="Yang L."/>
        </authorList>
    </citation>
    <scope>NUCLEOTIDE SEQUENCE [LARGE SCALE GENOMIC DNA]</scope>
    <source>
        <strain evidence="2">JXDWG</strain>
        <tissue evidence="2">Leaf</tissue>
    </source>
</reference>
<comment type="caution">
    <text evidence="2">The sequence shown here is derived from an EMBL/GenBank/DDBJ whole genome shotgun (WGS) entry which is preliminary data.</text>
</comment>
<feature type="region of interest" description="Disordered" evidence="1">
    <location>
        <begin position="1"/>
        <end position="70"/>
    </location>
</feature>
<dbReference type="AlphaFoldDB" id="A0AAP0LD26"/>
<evidence type="ECO:0000313" key="3">
    <source>
        <dbReference type="Proteomes" id="UP001419268"/>
    </source>
</evidence>
<organism evidence="2 3">
    <name type="scientific">Stephania cephalantha</name>
    <dbReference type="NCBI Taxonomy" id="152367"/>
    <lineage>
        <taxon>Eukaryota</taxon>
        <taxon>Viridiplantae</taxon>
        <taxon>Streptophyta</taxon>
        <taxon>Embryophyta</taxon>
        <taxon>Tracheophyta</taxon>
        <taxon>Spermatophyta</taxon>
        <taxon>Magnoliopsida</taxon>
        <taxon>Ranunculales</taxon>
        <taxon>Menispermaceae</taxon>
        <taxon>Menispermoideae</taxon>
        <taxon>Cissampelideae</taxon>
        <taxon>Stephania</taxon>
    </lineage>
</organism>
<sequence length="109" mass="12040">MMAEAMTDQWGASKGSSAGGEDRPAGGYQRATMAIRASGRRPPTQPGSEQQREQEAIRAGGQRRRECNQPLRRGVLALNFQRPAGYGPRRTTDDRASLRRTGRWIAGER</sequence>
<keyword evidence="3" id="KW-1185">Reference proteome</keyword>
<accession>A0AAP0LD26</accession>
<name>A0AAP0LD26_9MAGN</name>